<dbReference type="AlphaFoldDB" id="A0AAX6EKQ7"/>
<keyword evidence="2" id="KW-1185">Reference proteome</keyword>
<dbReference type="InterPro" id="IPR012334">
    <property type="entry name" value="Pectin_lyas_fold"/>
</dbReference>
<evidence type="ECO:0000313" key="1">
    <source>
        <dbReference type="EMBL" id="KAJ6804596.1"/>
    </source>
</evidence>
<organism evidence="1 2">
    <name type="scientific">Iris pallida</name>
    <name type="common">Sweet iris</name>
    <dbReference type="NCBI Taxonomy" id="29817"/>
    <lineage>
        <taxon>Eukaryota</taxon>
        <taxon>Viridiplantae</taxon>
        <taxon>Streptophyta</taxon>
        <taxon>Embryophyta</taxon>
        <taxon>Tracheophyta</taxon>
        <taxon>Spermatophyta</taxon>
        <taxon>Magnoliopsida</taxon>
        <taxon>Liliopsida</taxon>
        <taxon>Asparagales</taxon>
        <taxon>Iridaceae</taxon>
        <taxon>Iridoideae</taxon>
        <taxon>Irideae</taxon>
        <taxon>Iris</taxon>
    </lineage>
</organism>
<evidence type="ECO:0000313" key="2">
    <source>
        <dbReference type="Proteomes" id="UP001140949"/>
    </source>
</evidence>
<proteinExistence type="predicted"/>
<dbReference type="EMBL" id="JANAVB010035820">
    <property type="protein sequence ID" value="KAJ6804596.1"/>
    <property type="molecule type" value="Genomic_DNA"/>
</dbReference>
<gene>
    <name evidence="1" type="ORF">M6B38_184030</name>
</gene>
<protein>
    <submittedName>
        <fullName evidence="1">Pectate lyase 15</fullName>
    </submittedName>
</protein>
<reference evidence="1" key="2">
    <citation type="submission" date="2023-04" db="EMBL/GenBank/DDBJ databases">
        <authorList>
            <person name="Bruccoleri R.E."/>
            <person name="Oakeley E.J."/>
            <person name="Faust A.-M."/>
            <person name="Dessus-Babus S."/>
            <person name="Altorfer M."/>
            <person name="Burckhardt D."/>
            <person name="Oertli M."/>
            <person name="Naumann U."/>
            <person name="Petersen F."/>
            <person name="Wong J."/>
        </authorList>
    </citation>
    <scope>NUCLEOTIDE SEQUENCE</scope>
    <source>
        <strain evidence="1">GSM-AAB239-AS_SAM_17_03QT</strain>
        <tissue evidence="1">Leaf</tissue>
    </source>
</reference>
<dbReference type="PANTHER" id="PTHR31683">
    <property type="entry name" value="PECTATE LYASE 18-RELATED"/>
    <property type="match status" value="1"/>
</dbReference>
<keyword evidence="1" id="KW-0456">Lyase</keyword>
<dbReference type="InterPro" id="IPR011050">
    <property type="entry name" value="Pectin_lyase_fold/virulence"/>
</dbReference>
<dbReference type="Gene3D" id="2.160.20.10">
    <property type="entry name" value="Single-stranded right-handed beta-helix, Pectin lyase-like"/>
    <property type="match status" value="1"/>
</dbReference>
<reference evidence="1" key="1">
    <citation type="journal article" date="2023" name="GigaByte">
        <title>Genome assembly of the bearded iris, Iris pallida Lam.</title>
        <authorList>
            <person name="Bruccoleri R.E."/>
            <person name="Oakeley E.J."/>
            <person name="Faust A.M.E."/>
            <person name="Altorfer M."/>
            <person name="Dessus-Babus S."/>
            <person name="Burckhardt D."/>
            <person name="Oertli M."/>
            <person name="Naumann U."/>
            <person name="Petersen F."/>
            <person name="Wong J."/>
        </authorList>
    </citation>
    <scope>NUCLEOTIDE SEQUENCE</scope>
    <source>
        <strain evidence="1">GSM-AAB239-AS_SAM_17_03QT</strain>
    </source>
</reference>
<sequence length="116" mass="12914">MRAPSYLCYSTSPNMEHIIFPSYLMERNNINALHGQVTIVTLILQFLRGTSGVLQGVISMTKLENWRTITGGDAVSIFGSSHIWVDQCLLSRCTQGLVDVVKVANYESLCCDLTRT</sequence>
<dbReference type="GO" id="GO:0030570">
    <property type="term" value="F:pectate lyase activity"/>
    <property type="evidence" value="ECO:0007669"/>
    <property type="project" value="InterPro"/>
</dbReference>
<accession>A0AAX6EKQ7</accession>
<dbReference type="Proteomes" id="UP001140949">
    <property type="component" value="Unassembled WGS sequence"/>
</dbReference>
<dbReference type="PANTHER" id="PTHR31683:SF187">
    <property type="entry name" value="PECTATE LYASE 18-RELATED"/>
    <property type="match status" value="1"/>
</dbReference>
<comment type="caution">
    <text evidence="1">The sequence shown here is derived from an EMBL/GenBank/DDBJ whole genome shotgun (WGS) entry which is preliminary data.</text>
</comment>
<dbReference type="InterPro" id="IPR045032">
    <property type="entry name" value="PEL"/>
</dbReference>
<dbReference type="SUPFAM" id="SSF51126">
    <property type="entry name" value="Pectin lyase-like"/>
    <property type="match status" value="1"/>
</dbReference>
<name>A0AAX6EKQ7_IRIPA</name>